<reference evidence="6 7" key="1">
    <citation type="submission" date="2019-09" db="EMBL/GenBank/DDBJ databases">
        <title>Bird 10,000 Genomes (B10K) Project - Family phase.</title>
        <authorList>
            <person name="Zhang G."/>
        </authorList>
    </citation>
    <scope>NUCLEOTIDE SEQUENCE [LARGE SCALE GENOMIC DNA]</scope>
    <source>
        <strain evidence="6">B10K-DU-002-35</strain>
        <tissue evidence="6">Muscle</tissue>
    </source>
</reference>
<dbReference type="GO" id="GO:0005886">
    <property type="term" value="C:plasma membrane"/>
    <property type="evidence" value="ECO:0007669"/>
    <property type="project" value="TreeGrafter"/>
</dbReference>
<evidence type="ECO:0000256" key="1">
    <source>
        <dbReference type="ARBA" id="ARBA00004300"/>
    </source>
</evidence>
<dbReference type="InterPro" id="IPR001611">
    <property type="entry name" value="Leu-rich_rpt"/>
</dbReference>
<keyword evidence="7" id="KW-1185">Reference proteome</keyword>
<dbReference type="EMBL" id="VXBP01000420">
    <property type="protein sequence ID" value="NXN91405.1"/>
    <property type="molecule type" value="Genomic_DNA"/>
</dbReference>
<evidence type="ECO:0000313" key="6">
    <source>
        <dbReference type="EMBL" id="NXN91405.1"/>
    </source>
</evidence>
<proteinExistence type="predicted"/>
<feature type="non-terminal residue" evidence="6">
    <location>
        <position position="667"/>
    </location>
</feature>
<comment type="subcellular location">
    <subcellularLocation>
        <location evidence="1">Cytoplasm</location>
        <location evidence="1">Cytoskeleton</location>
        <location evidence="1">Microtubule organizing center</location>
        <location evidence="1">Centrosome</location>
    </subcellularLocation>
</comment>
<evidence type="ECO:0000256" key="3">
    <source>
        <dbReference type="ARBA" id="ARBA00023054"/>
    </source>
</evidence>
<keyword evidence="2" id="KW-0963">Cytoplasm</keyword>
<protein>
    <submittedName>
        <fullName evidence="6">LRC45 protein</fullName>
    </submittedName>
</protein>
<organism evidence="6 7">
    <name type="scientific">Rhinopomastus cyanomelas</name>
    <name type="common">Common scimitarbill</name>
    <dbReference type="NCBI Taxonomy" id="113115"/>
    <lineage>
        <taxon>Eukaryota</taxon>
        <taxon>Metazoa</taxon>
        <taxon>Chordata</taxon>
        <taxon>Craniata</taxon>
        <taxon>Vertebrata</taxon>
        <taxon>Euteleostomi</taxon>
        <taxon>Archelosauria</taxon>
        <taxon>Archosauria</taxon>
        <taxon>Dinosauria</taxon>
        <taxon>Saurischia</taxon>
        <taxon>Theropoda</taxon>
        <taxon>Coelurosauria</taxon>
        <taxon>Aves</taxon>
        <taxon>Neognathae</taxon>
        <taxon>Neoaves</taxon>
        <taxon>Telluraves</taxon>
        <taxon>Coraciimorphae</taxon>
        <taxon>Bucerotiformes</taxon>
        <taxon>Rhinopomastidae</taxon>
        <taxon>Rhinopomastus</taxon>
    </lineage>
</organism>
<dbReference type="PANTHER" id="PTHR23170">
    <property type="entry name" value="NY-REN-58 ANTIGEN"/>
    <property type="match status" value="1"/>
</dbReference>
<name>A0A7L1MW69_RHICY</name>
<dbReference type="Proteomes" id="UP000565785">
    <property type="component" value="Unassembled WGS sequence"/>
</dbReference>
<dbReference type="Gene3D" id="3.80.10.10">
    <property type="entry name" value="Ribonuclease Inhibitor"/>
    <property type="match status" value="2"/>
</dbReference>
<gene>
    <name evidence="6" type="primary">Lrrc45</name>
    <name evidence="6" type="ORF">RHICYA_R00257</name>
</gene>
<dbReference type="AlphaFoldDB" id="A0A7L1MW69"/>
<evidence type="ECO:0000256" key="2">
    <source>
        <dbReference type="ARBA" id="ARBA00022490"/>
    </source>
</evidence>
<dbReference type="PANTHER" id="PTHR23170:SF3">
    <property type="entry name" value="LEUCINE-RICH REPEAT-CONTAINING PROTEIN 45"/>
    <property type="match status" value="1"/>
</dbReference>
<evidence type="ECO:0000256" key="5">
    <source>
        <dbReference type="SAM" id="Coils"/>
    </source>
</evidence>
<dbReference type="Pfam" id="PF13516">
    <property type="entry name" value="LRR_6"/>
    <property type="match status" value="4"/>
</dbReference>
<feature type="coiled-coil region" evidence="5">
    <location>
        <begin position="359"/>
        <end position="639"/>
    </location>
</feature>
<comment type="caution">
    <text evidence="6">The sequence shown here is derived from an EMBL/GenBank/DDBJ whole genome shotgun (WGS) entry which is preliminary data.</text>
</comment>
<feature type="non-terminal residue" evidence="6">
    <location>
        <position position="1"/>
    </location>
</feature>
<dbReference type="GO" id="GO:0005813">
    <property type="term" value="C:centrosome"/>
    <property type="evidence" value="ECO:0007669"/>
    <property type="project" value="UniProtKB-SubCell"/>
</dbReference>
<dbReference type="SMART" id="SM00368">
    <property type="entry name" value="LRR_RI"/>
    <property type="match status" value="5"/>
</dbReference>
<dbReference type="InterPro" id="IPR032675">
    <property type="entry name" value="LRR_dom_sf"/>
</dbReference>
<dbReference type="SUPFAM" id="SSF52047">
    <property type="entry name" value="RNI-like"/>
    <property type="match status" value="1"/>
</dbReference>
<dbReference type="OrthoDB" id="8436363at2759"/>
<feature type="coiled-coil region" evidence="5">
    <location>
        <begin position="281"/>
        <end position="315"/>
    </location>
</feature>
<dbReference type="InterPro" id="IPR052116">
    <property type="entry name" value="Centro_Cilium_Assembly"/>
</dbReference>
<evidence type="ECO:0000256" key="4">
    <source>
        <dbReference type="ARBA" id="ARBA00023212"/>
    </source>
</evidence>
<sequence>MEQFRSGYARLCPDPQQSVLQRLRERGGDGRLDLETLSLSLETCGALGRLLPGATPFAELALGDCGVSEEGAKLLLHGLCSNTTVKSLDLKGNNLRTVGAEALAKLLRQNKCIRSLILEWNNLGMWEESFSFFCQGLAANGVLQRLDLRNNQISHQGARELAMALRQNASLQELDLRWNNIGLLGGRALLNCLHSNKTLKRLELAGNNIPSDILKAVEQAVDHNQDRQAILSESRSRTSILSKEVLSLKNEKTKQFLDMMDTIDKQREEIARSGRISAARVSQLQEALDEQHSLVNSLKARLQMMEAALALSEQKVQSLGELLSTAKQEQASMAERHFTELQQQKQEGADRESKLLSDLSVASDKNLLLRKQVDELEKKCRVQQDQLFQVKQDLTNTTEELKLRALQAEERLENEKKRFKQSLEDVESLRVKEVDHMTQHLEASERSMQDRIQRLEAIRSALEEELSQAKAAALAERGQAEEELMKARTQARLEEQQRVEHLEEKLRLMTESRDEAQNCCLKQKQMVTEAQAKVNQLTLHSDGLKRRIEELQQDLNIKEEEKVTEVNKVKVELQEQIGHLQAERTAQDGLREKIAALERQLKAVSNNHREALLDKEGEISLLLEKLRMKEADISRMREEEAQRASLLQNAIMAYVQASPLGAHSSRR</sequence>
<evidence type="ECO:0000313" key="7">
    <source>
        <dbReference type="Proteomes" id="UP000565785"/>
    </source>
</evidence>
<keyword evidence="4" id="KW-0206">Cytoskeleton</keyword>
<accession>A0A7L1MW69</accession>
<keyword evidence="3 5" id="KW-0175">Coiled coil</keyword>